<name>A0A1S2L781_9BACI</name>
<dbReference type="OrthoDB" id="2619515at2"/>
<dbReference type="RefSeq" id="WP_071314815.1">
    <property type="nucleotide sequence ID" value="NZ_MLQQ01000058.1"/>
</dbReference>
<feature type="transmembrane region" description="Helical" evidence="1">
    <location>
        <begin position="100"/>
        <end position="119"/>
    </location>
</feature>
<keyword evidence="1" id="KW-1133">Transmembrane helix</keyword>
<proteinExistence type="predicted"/>
<organism evidence="2 3">
    <name type="scientific">Anaerobacillus arseniciselenatis</name>
    <dbReference type="NCBI Taxonomy" id="85682"/>
    <lineage>
        <taxon>Bacteria</taxon>
        <taxon>Bacillati</taxon>
        <taxon>Bacillota</taxon>
        <taxon>Bacilli</taxon>
        <taxon>Bacillales</taxon>
        <taxon>Bacillaceae</taxon>
        <taxon>Anaerobacillus</taxon>
    </lineage>
</organism>
<feature type="transmembrane region" description="Helical" evidence="1">
    <location>
        <begin position="6"/>
        <end position="29"/>
    </location>
</feature>
<gene>
    <name evidence="2" type="ORF">BKP35_18240</name>
</gene>
<keyword evidence="1" id="KW-0472">Membrane</keyword>
<evidence type="ECO:0000313" key="3">
    <source>
        <dbReference type="Proteomes" id="UP000180098"/>
    </source>
</evidence>
<comment type="caution">
    <text evidence="2">The sequence shown here is derived from an EMBL/GenBank/DDBJ whole genome shotgun (WGS) entry which is preliminary data.</text>
</comment>
<dbReference type="Proteomes" id="UP000180098">
    <property type="component" value="Unassembled WGS sequence"/>
</dbReference>
<feature type="transmembrane region" description="Helical" evidence="1">
    <location>
        <begin position="152"/>
        <end position="173"/>
    </location>
</feature>
<sequence>MEILISSMIIAGIFSTTFGRLFSVIWDGIQWLGGQIARFFSWLGQLIWDAIIWLGDLLKDLFFTLLNLLLAFFEVIYALIHGLLYFLFQIGLIAVKIFQIFYELAKLIISFFVGLGQTLSSLSYTPQQSSGHGYSEMISQIFTALEPMQLNVIAYILLFGIWLFTAIQSIKLLSNIRVGGD</sequence>
<accession>A0A1S2L781</accession>
<feature type="transmembrane region" description="Helical" evidence="1">
    <location>
        <begin position="36"/>
        <end position="55"/>
    </location>
</feature>
<reference evidence="2 3" key="1">
    <citation type="submission" date="2016-10" db="EMBL/GenBank/DDBJ databases">
        <title>Draft genome sequences of four alkaliphilic bacteria belonging to the Anaerobacillus genus.</title>
        <authorList>
            <person name="Bassil N.M."/>
            <person name="Lloyd J.R."/>
        </authorList>
    </citation>
    <scope>NUCLEOTIDE SEQUENCE [LARGE SCALE GENOMIC DNA]</scope>
    <source>
        <strain evidence="2 3">DSM 15340</strain>
    </source>
</reference>
<protein>
    <submittedName>
        <fullName evidence="2">Uncharacterized protein</fullName>
    </submittedName>
</protein>
<feature type="transmembrane region" description="Helical" evidence="1">
    <location>
        <begin position="61"/>
        <end position="88"/>
    </location>
</feature>
<dbReference type="EMBL" id="MLQQ01000058">
    <property type="protein sequence ID" value="OIJ07627.1"/>
    <property type="molecule type" value="Genomic_DNA"/>
</dbReference>
<keyword evidence="1" id="KW-0812">Transmembrane</keyword>
<evidence type="ECO:0000313" key="2">
    <source>
        <dbReference type="EMBL" id="OIJ07627.1"/>
    </source>
</evidence>
<evidence type="ECO:0000256" key="1">
    <source>
        <dbReference type="SAM" id="Phobius"/>
    </source>
</evidence>
<keyword evidence="3" id="KW-1185">Reference proteome</keyword>
<dbReference type="AlphaFoldDB" id="A0A1S2L781"/>